<dbReference type="STRING" id="1538463.B0T36_07180"/>
<dbReference type="PANTHER" id="PTHR38479">
    <property type="entry name" value="LMO0824 PROTEIN"/>
    <property type="match status" value="1"/>
</dbReference>
<organism evidence="1 2">
    <name type="scientific">Nocardia donostiensis</name>
    <dbReference type="NCBI Taxonomy" id="1538463"/>
    <lineage>
        <taxon>Bacteria</taxon>
        <taxon>Bacillati</taxon>
        <taxon>Actinomycetota</taxon>
        <taxon>Actinomycetes</taxon>
        <taxon>Mycobacteriales</taxon>
        <taxon>Nocardiaceae</taxon>
        <taxon>Nocardia</taxon>
    </lineage>
</organism>
<keyword evidence="2" id="KW-1185">Reference proteome</keyword>
<accession>A0A1V2TKS5</accession>
<gene>
    <name evidence="1" type="ORF">B0T46_03085</name>
</gene>
<dbReference type="AlphaFoldDB" id="A0A1V2TKS5"/>
<sequence>MVRVSWDQVFAWRLRRQFVEPHADGGAVQVAERLCGVQAQVTSAAELAVALRQRVPEPGAVVSALNEGRLIKTWAMRGTLHAMTPHLAVAYLSLIASARTWEKPVWQRNFGATPGQVSALADAVRELLAATELTREELVTELAAEPDFAGLAEQLRSGWGALLKPLAWQGALCHGPARGNKITFTSPARMVAEWPVLPDPDQAAATAITAYLGAYGPATPEAFDAWLTRGAHRKTTVRRWFAELGDALTEVEVEGRRGYLCSEHVAELAAAEPARSVHLLGGFDQYVLGPGTGDTELLPAAHRSAVSRTAGWIAPIVVVDGRIAGTWELSGESVVVDMFDPSAQPGADLIAAADRTSAAIGADIRLVRAE</sequence>
<dbReference type="EMBL" id="MUMY01000002">
    <property type="protein sequence ID" value="ONM50092.1"/>
    <property type="molecule type" value="Genomic_DNA"/>
</dbReference>
<proteinExistence type="predicted"/>
<dbReference type="Proteomes" id="UP000188836">
    <property type="component" value="Unassembled WGS sequence"/>
</dbReference>
<reference evidence="1 2" key="1">
    <citation type="journal article" date="2016" name="Antonie Van Leeuwenhoek">
        <title>Nocardia donostiensis sp. nov., isolated from human respiratory specimens.</title>
        <authorList>
            <person name="Ercibengoa M."/>
            <person name="Bell M."/>
            <person name="Marimon J.M."/>
            <person name="Humrighouse B."/>
            <person name="Klenk H.P."/>
            <person name="Potter G."/>
            <person name="Perez-Trallero E."/>
        </authorList>
    </citation>
    <scope>NUCLEOTIDE SEQUENCE [LARGE SCALE GENOMIC DNA]</scope>
    <source>
        <strain evidence="1 2">X1655</strain>
    </source>
</reference>
<evidence type="ECO:0000313" key="2">
    <source>
        <dbReference type="Proteomes" id="UP000188836"/>
    </source>
</evidence>
<comment type="caution">
    <text evidence="1">The sequence shown here is derived from an EMBL/GenBank/DDBJ whole genome shotgun (WGS) entry which is preliminary data.</text>
</comment>
<dbReference type="Pfam" id="PF06224">
    <property type="entry name" value="AlkZ-like"/>
    <property type="match status" value="1"/>
</dbReference>
<protein>
    <recommendedName>
        <fullName evidence="3">Winged helix DNA-binding domain-containing protein</fullName>
    </recommendedName>
</protein>
<dbReference type="InterPro" id="IPR009351">
    <property type="entry name" value="AlkZ-like"/>
</dbReference>
<dbReference type="PANTHER" id="PTHR38479:SF2">
    <property type="entry name" value="WINGED HELIX DNA-BINDING DOMAIN-CONTAINING PROTEIN"/>
    <property type="match status" value="1"/>
</dbReference>
<evidence type="ECO:0000313" key="1">
    <source>
        <dbReference type="EMBL" id="ONM50092.1"/>
    </source>
</evidence>
<name>A0A1V2TKS5_9NOCA</name>
<evidence type="ECO:0008006" key="3">
    <source>
        <dbReference type="Google" id="ProtNLM"/>
    </source>
</evidence>